<name>A0AAJ7E1F3_9HYME</name>
<evidence type="ECO:0000313" key="18">
    <source>
        <dbReference type="RefSeq" id="XP_011504309.1"/>
    </source>
</evidence>
<dbReference type="Proteomes" id="UP000695007">
    <property type="component" value="Unplaced"/>
</dbReference>
<proteinExistence type="inferred from homology"/>
<feature type="compositionally biased region" description="Polar residues" evidence="12">
    <location>
        <begin position="385"/>
        <end position="411"/>
    </location>
</feature>
<dbReference type="FunFam" id="1.10.472.10:FF:000021">
    <property type="entry name" value="Cyclin-K (Predicted)"/>
    <property type="match status" value="1"/>
</dbReference>
<dbReference type="CTD" id="49816"/>
<keyword evidence="5 11" id="KW-0195">Cyclin</keyword>
<dbReference type="FunFam" id="1.10.472.10:FF:000018">
    <property type="entry name" value="Cyclin-K (Predicted)"/>
    <property type="match status" value="1"/>
</dbReference>
<feature type="domain" description="Cyclin C-terminal" evidence="14">
    <location>
        <begin position="138"/>
        <end position="279"/>
    </location>
</feature>
<dbReference type="GO" id="GO:0005634">
    <property type="term" value="C:nucleus"/>
    <property type="evidence" value="ECO:0007669"/>
    <property type="project" value="UniProtKB-SubCell"/>
</dbReference>
<dbReference type="RefSeq" id="XP_011504308.1">
    <property type="nucleotide sequence ID" value="XM_011506006.1"/>
</dbReference>
<comment type="subcellular location">
    <subcellularLocation>
        <location evidence="1">Nucleus</location>
    </subcellularLocation>
</comment>
<comment type="function">
    <text evidence="9">Regulatory subunit of cyclin-dependent kinases that mediates activation of target kinases. Plays a role in transcriptional regulation via its role in regulating the phosphorylation of the C-terminal domain (CTD) of the large subunit of RNA polymerase II (POLR2A).</text>
</comment>
<keyword evidence="6" id="KW-0804">Transcription</keyword>
<dbReference type="InterPro" id="IPR013763">
    <property type="entry name" value="Cyclin-like_dom"/>
</dbReference>
<evidence type="ECO:0000256" key="6">
    <source>
        <dbReference type="ARBA" id="ARBA00023163"/>
    </source>
</evidence>
<feature type="region of interest" description="Disordered" evidence="12">
    <location>
        <begin position="290"/>
        <end position="309"/>
    </location>
</feature>
<keyword evidence="3" id="KW-0498">Mitosis</keyword>
<evidence type="ECO:0000256" key="12">
    <source>
        <dbReference type="SAM" id="MobiDB-lite"/>
    </source>
</evidence>
<evidence type="ECO:0000256" key="2">
    <source>
        <dbReference type="ARBA" id="ARBA00022618"/>
    </source>
</evidence>
<feature type="region of interest" description="Disordered" evidence="12">
    <location>
        <begin position="364"/>
        <end position="411"/>
    </location>
</feature>
<dbReference type="Gene3D" id="1.10.472.10">
    <property type="entry name" value="Cyclin-like"/>
    <property type="match status" value="2"/>
</dbReference>
<reference evidence="16 17" key="1">
    <citation type="submission" date="2025-04" db="UniProtKB">
        <authorList>
            <consortium name="RefSeq"/>
        </authorList>
    </citation>
    <scope>IDENTIFICATION</scope>
</reference>
<keyword evidence="15" id="KW-1185">Reference proteome</keyword>
<dbReference type="RefSeq" id="XP_011504307.1">
    <property type="nucleotide sequence ID" value="XM_011506005.1"/>
</dbReference>
<feature type="domain" description="Cyclin-like" evidence="13">
    <location>
        <begin position="142"/>
        <end position="233"/>
    </location>
</feature>
<feature type="domain" description="Cyclin-like" evidence="13">
    <location>
        <begin position="35"/>
        <end position="129"/>
    </location>
</feature>
<comment type="similarity">
    <text evidence="11">Belongs to the cyclin family.</text>
</comment>
<organism evidence="15 18">
    <name type="scientific">Ceratosolen solmsi marchali</name>
    <dbReference type="NCBI Taxonomy" id="326594"/>
    <lineage>
        <taxon>Eukaryota</taxon>
        <taxon>Metazoa</taxon>
        <taxon>Ecdysozoa</taxon>
        <taxon>Arthropoda</taxon>
        <taxon>Hexapoda</taxon>
        <taxon>Insecta</taxon>
        <taxon>Pterygota</taxon>
        <taxon>Neoptera</taxon>
        <taxon>Endopterygota</taxon>
        <taxon>Hymenoptera</taxon>
        <taxon>Apocrita</taxon>
        <taxon>Proctotrupomorpha</taxon>
        <taxon>Chalcidoidea</taxon>
        <taxon>Agaonidae</taxon>
        <taxon>Agaoninae</taxon>
        <taxon>Ceratosolen</taxon>
    </lineage>
</organism>
<dbReference type="KEGG" id="csol:105367338"/>
<dbReference type="InterPro" id="IPR006671">
    <property type="entry name" value="Cyclin_N"/>
</dbReference>
<dbReference type="CDD" id="cd20531">
    <property type="entry name" value="CYCLIN_CCNK_rpt2"/>
    <property type="match status" value="1"/>
</dbReference>
<evidence type="ECO:0000256" key="3">
    <source>
        <dbReference type="ARBA" id="ARBA00022776"/>
    </source>
</evidence>
<evidence type="ECO:0000259" key="14">
    <source>
        <dbReference type="SMART" id="SM01332"/>
    </source>
</evidence>
<dbReference type="InterPro" id="IPR036915">
    <property type="entry name" value="Cyclin-like_sf"/>
</dbReference>
<evidence type="ECO:0000313" key="16">
    <source>
        <dbReference type="RefSeq" id="XP_011504307.1"/>
    </source>
</evidence>
<gene>
    <name evidence="16 17 18" type="primary">LOC105367338</name>
</gene>
<dbReference type="SMART" id="SM00385">
    <property type="entry name" value="CYCLIN"/>
    <property type="match status" value="2"/>
</dbReference>
<evidence type="ECO:0000313" key="15">
    <source>
        <dbReference type="Proteomes" id="UP000695007"/>
    </source>
</evidence>
<evidence type="ECO:0000256" key="7">
    <source>
        <dbReference type="ARBA" id="ARBA00023242"/>
    </source>
</evidence>
<dbReference type="GO" id="GO:0006357">
    <property type="term" value="P:regulation of transcription by RNA polymerase II"/>
    <property type="evidence" value="ECO:0007669"/>
    <property type="project" value="InterPro"/>
</dbReference>
<evidence type="ECO:0000256" key="9">
    <source>
        <dbReference type="ARBA" id="ARBA00054991"/>
    </source>
</evidence>
<feature type="region of interest" description="Disordered" evidence="12">
    <location>
        <begin position="243"/>
        <end position="265"/>
    </location>
</feature>
<feature type="compositionally biased region" description="Polar residues" evidence="12">
    <location>
        <begin position="368"/>
        <end position="377"/>
    </location>
</feature>
<evidence type="ECO:0000259" key="13">
    <source>
        <dbReference type="SMART" id="SM00385"/>
    </source>
</evidence>
<evidence type="ECO:0000256" key="1">
    <source>
        <dbReference type="ARBA" id="ARBA00004123"/>
    </source>
</evidence>
<dbReference type="CDD" id="cd20530">
    <property type="entry name" value="CYCLIN_CCNK_rpt1"/>
    <property type="match status" value="1"/>
</dbReference>
<evidence type="ECO:0000256" key="8">
    <source>
        <dbReference type="ARBA" id="ARBA00023306"/>
    </source>
</evidence>
<dbReference type="GO" id="GO:0051301">
    <property type="term" value="P:cell division"/>
    <property type="evidence" value="ECO:0007669"/>
    <property type="project" value="UniProtKB-KW"/>
</dbReference>
<keyword evidence="2" id="KW-0132">Cell division</keyword>
<dbReference type="AlphaFoldDB" id="A0AAJ7E1F3"/>
<evidence type="ECO:0000313" key="17">
    <source>
        <dbReference type="RefSeq" id="XP_011504308.1"/>
    </source>
</evidence>
<evidence type="ECO:0000256" key="11">
    <source>
        <dbReference type="RuleBase" id="RU000383"/>
    </source>
</evidence>
<dbReference type="SMART" id="SM01332">
    <property type="entry name" value="Cyclin_C"/>
    <property type="match status" value="1"/>
</dbReference>
<evidence type="ECO:0000256" key="4">
    <source>
        <dbReference type="ARBA" id="ARBA00023015"/>
    </source>
</evidence>
<dbReference type="Pfam" id="PF00134">
    <property type="entry name" value="Cyclin_N"/>
    <property type="match status" value="1"/>
</dbReference>
<evidence type="ECO:0000256" key="5">
    <source>
        <dbReference type="ARBA" id="ARBA00023127"/>
    </source>
</evidence>
<dbReference type="InterPro" id="IPR043198">
    <property type="entry name" value="Cyclin/Ssn8"/>
</dbReference>
<evidence type="ECO:0000256" key="10">
    <source>
        <dbReference type="ARBA" id="ARBA00073757"/>
    </source>
</evidence>
<dbReference type="Pfam" id="PF21797">
    <property type="entry name" value="CycT2-like_C"/>
    <property type="match status" value="1"/>
</dbReference>
<keyword evidence="7" id="KW-0539">Nucleus</keyword>
<dbReference type="RefSeq" id="XP_011504309.1">
    <property type="nucleotide sequence ID" value="XM_011506007.1"/>
</dbReference>
<sequence>MPCWYYEKKELRNTPSIQDGIDYDTECRYRKEGARFIIDVGTKMDLGYNTMATGVVYFHRFYMFHSFKTFPRYVTACCCLFLAGKVEETPKKCKDIIKTAKTLLSEQKFLTFGEDPKEEVMTLERILMQTIKFDLQVEHPYSYLLKYAKCLKGDKNKLQKMVQMAWTFVNDSLCTTLSLQWEPEIIAVALMYLAGKLSKFDVVDWNGRQSKHLRWWDMFVEDVTMDLLEDICHQVLDLYSQANSAKTPDSPPLPTSNEPIRDRPSIQPVVESASTTPNAMNSAKIPKTEAVSVSANGCPSTDVPDSTKPMDVTSHFTPYSSSFPQGNTSFPPVFPANIAVPPPPPVNTLNHIVPPMHMNVSGPIRPLPSSTASTQPSFHPPYSYPANSNYFTSGTSAPSSNPQRTYYPPQS</sequence>
<keyword evidence="4" id="KW-0805">Transcription regulation</keyword>
<dbReference type="GeneID" id="105367338"/>
<accession>A0AAJ7E1F3</accession>
<dbReference type="InterPro" id="IPR004367">
    <property type="entry name" value="Cyclin_C-dom"/>
</dbReference>
<dbReference type="GO" id="GO:0016538">
    <property type="term" value="F:cyclin-dependent protein serine/threonine kinase regulator activity"/>
    <property type="evidence" value="ECO:0007669"/>
    <property type="project" value="InterPro"/>
</dbReference>
<protein>
    <recommendedName>
        <fullName evidence="10">Cyclin-K</fullName>
    </recommendedName>
</protein>
<keyword evidence="8" id="KW-0131">Cell cycle</keyword>
<dbReference type="SUPFAM" id="SSF47954">
    <property type="entry name" value="Cyclin-like"/>
    <property type="match status" value="2"/>
</dbReference>
<dbReference type="PANTHER" id="PTHR10026">
    <property type="entry name" value="CYCLIN"/>
    <property type="match status" value="1"/>
</dbReference>